<keyword evidence="4 6" id="KW-1133">Transmembrane helix</keyword>
<evidence type="ECO:0000256" key="3">
    <source>
        <dbReference type="ARBA" id="ARBA00022692"/>
    </source>
</evidence>
<feature type="transmembrane region" description="Helical" evidence="6">
    <location>
        <begin position="150"/>
        <end position="170"/>
    </location>
</feature>
<dbReference type="Proteomes" id="UP000433788">
    <property type="component" value="Unassembled WGS sequence"/>
</dbReference>
<comment type="caution">
    <text evidence="7">The sequence shown here is derived from an EMBL/GenBank/DDBJ whole genome shotgun (WGS) entry which is preliminary data.</text>
</comment>
<evidence type="ECO:0000313" key="7">
    <source>
        <dbReference type="EMBL" id="MRH78185.1"/>
    </source>
</evidence>
<comment type="subcellular location">
    <subcellularLocation>
        <location evidence="1">Cell membrane</location>
        <topology evidence="1">Multi-pass membrane protein</topology>
    </subcellularLocation>
</comment>
<organism evidence="7 8">
    <name type="scientific">Spiribacter salilacus</name>
    <dbReference type="NCBI Taxonomy" id="2664894"/>
    <lineage>
        <taxon>Bacteria</taxon>
        <taxon>Pseudomonadati</taxon>
        <taxon>Pseudomonadota</taxon>
        <taxon>Gammaproteobacteria</taxon>
        <taxon>Chromatiales</taxon>
        <taxon>Ectothiorhodospiraceae</taxon>
        <taxon>Spiribacter</taxon>
    </lineage>
</organism>
<accession>A0A6N7QNU2</accession>
<feature type="transmembrane region" description="Helical" evidence="6">
    <location>
        <begin position="46"/>
        <end position="69"/>
    </location>
</feature>
<proteinExistence type="predicted"/>
<reference evidence="7 8" key="1">
    <citation type="submission" date="2019-11" db="EMBL/GenBank/DDBJ databases">
        <authorList>
            <person name="Zhang X.Y."/>
        </authorList>
    </citation>
    <scope>NUCLEOTIDE SEQUENCE [LARGE SCALE GENOMIC DNA]</scope>
    <source>
        <strain evidence="7 8">C176</strain>
    </source>
</reference>
<dbReference type="GO" id="GO:0015171">
    <property type="term" value="F:amino acid transmembrane transporter activity"/>
    <property type="evidence" value="ECO:0007669"/>
    <property type="project" value="TreeGrafter"/>
</dbReference>
<dbReference type="Pfam" id="PF01810">
    <property type="entry name" value="LysE"/>
    <property type="match status" value="1"/>
</dbReference>
<evidence type="ECO:0000256" key="1">
    <source>
        <dbReference type="ARBA" id="ARBA00004651"/>
    </source>
</evidence>
<dbReference type="PANTHER" id="PTHR30086:SF20">
    <property type="entry name" value="ARGININE EXPORTER PROTEIN ARGO-RELATED"/>
    <property type="match status" value="1"/>
</dbReference>
<feature type="transmembrane region" description="Helical" evidence="6">
    <location>
        <begin position="190"/>
        <end position="208"/>
    </location>
</feature>
<dbReference type="EMBL" id="WJPP01000003">
    <property type="protein sequence ID" value="MRH78185.1"/>
    <property type="molecule type" value="Genomic_DNA"/>
</dbReference>
<protein>
    <submittedName>
        <fullName evidence="7">LysE family translocator</fullName>
    </submittedName>
</protein>
<keyword evidence="8" id="KW-1185">Reference proteome</keyword>
<dbReference type="GO" id="GO:0005886">
    <property type="term" value="C:plasma membrane"/>
    <property type="evidence" value="ECO:0007669"/>
    <property type="project" value="UniProtKB-SubCell"/>
</dbReference>
<feature type="transmembrane region" description="Helical" evidence="6">
    <location>
        <begin position="81"/>
        <end position="99"/>
    </location>
</feature>
<evidence type="ECO:0000313" key="8">
    <source>
        <dbReference type="Proteomes" id="UP000433788"/>
    </source>
</evidence>
<evidence type="ECO:0000256" key="2">
    <source>
        <dbReference type="ARBA" id="ARBA00022475"/>
    </source>
</evidence>
<keyword evidence="5 6" id="KW-0472">Membrane</keyword>
<gene>
    <name evidence="7" type="ORF">GH984_05640</name>
</gene>
<name>A0A6N7QNU2_9GAMM</name>
<evidence type="ECO:0000256" key="5">
    <source>
        <dbReference type="ARBA" id="ARBA00023136"/>
    </source>
</evidence>
<evidence type="ECO:0000256" key="6">
    <source>
        <dbReference type="SAM" id="Phobius"/>
    </source>
</evidence>
<evidence type="ECO:0000256" key="4">
    <source>
        <dbReference type="ARBA" id="ARBA00022989"/>
    </source>
</evidence>
<keyword evidence="3 6" id="KW-0812">Transmembrane</keyword>
<feature type="transmembrane region" description="Helical" evidence="6">
    <location>
        <begin position="119"/>
        <end position="143"/>
    </location>
</feature>
<dbReference type="PANTHER" id="PTHR30086">
    <property type="entry name" value="ARGININE EXPORTER PROTEIN ARGO"/>
    <property type="match status" value="1"/>
</dbReference>
<dbReference type="InterPro" id="IPR001123">
    <property type="entry name" value="LeuE-type"/>
</dbReference>
<dbReference type="PIRSF" id="PIRSF006324">
    <property type="entry name" value="LeuE"/>
    <property type="match status" value="1"/>
</dbReference>
<dbReference type="AlphaFoldDB" id="A0A6N7QNU2"/>
<sequence>MHPMHSVLPLLGIFAVFSPALMLPGPDFVVVVRNTIARGKRAGVLTAFGISIGIIFYASLSAFGLSALLNSIAWFEWAVRAVGASFLGYLGVRLLLAQMPDSQLEQEAPKTPAGPDNPVLLGLLVNLTNPKAIIFFASIFGAAIRPQTPFWLLLMVVLAVGVAGLFWFSMVSILTASTGWLIRLEDYQHWIERLAGVAFLGFAVKIVFDLIQQ</sequence>
<keyword evidence="2" id="KW-1003">Cell membrane</keyword>